<dbReference type="GO" id="GO:0003677">
    <property type="term" value="F:DNA binding"/>
    <property type="evidence" value="ECO:0007669"/>
    <property type="project" value="InterPro"/>
</dbReference>
<dbReference type="Pfam" id="PF01381">
    <property type="entry name" value="HTH_3"/>
    <property type="match status" value="1"/>
</dbReference>
<comment type="caution">
    <text evidence="2">The sequence shown here is derived from an EMBL/GenBank/DDBJ whole genome shotgun (WGS) entry which is preliminary data.</text>
</comment>
<gene>
    <name evidence="2" type="ORF">IV64_GL001239</name>
</gene>
<dbReference type="AlphaFoldDB" id="A0A0R2M1P2"/>
<dbReference type="RefSeq" id="WP_157061164.1">
    <property type="nucleotide sequence ID" value="NZ_JQCL01000098.1"/>
</dbReference>
<evidence type="ECO:0000259" key="1">
    <source>
        <dbReference type="PROSITE" id="PS50943"/>
    </source>
</evidence>
<dbReference type="Proteomes" id="UP000051783">
    <property type="component" value="Unassembled WGS sequence"/>
</dbReference>
<dbReference type="PROSITE" id="PS50943">
    <property type="entry name" value="HTH_CROC1"/>
    <property type="match status" value="1"/>
</dbReference>
<accession>A0A0R2M1P2</accession>
<protein>
    <submittedName>
        <fullName evidence="2">Transcription regulator</fullName>
    </submittedName>
</protein>
<feature type="domain" description="HTH cro/C1-type" evidence="1">
    <location>
        <begin position="12"/>
        <end position="67"/>
    </location>
</feature>
<dbReference type="InterPro" id="IPR010982">
    <property type="entry name" value="Lambda_DNA-bd_dom_sf"/>
</dbReference>
<sequence>MTNDKTAVGRRIKTLRQANHFSMATLATMVGVAGKSTINDWEKGRTRPHGERLVKIAQALDTSVNFLQHGDLKDYVFNVLKDDGLNNPEFNVLLWEYVDLTTTNPGILSGDVFNSQSHEQGKNVVSTNIDPIIDTAINQVLPAVLRDFSASAYPEPSAVINSACDRFRKRIQLIRRTFTGKYNRIIRLLDNVDLYEKLGDDPALAHYLNAATDVTGGYDIDQNYQQKMNALITTFHQQLNDINADYQAALKKQRQTKTNSTL</sequence>
<organism evidence="2 3">
    <name type="scientific">Lactiplantibacillus xiangfangensis</name>
    <dbReference type="NCBI Taxonomy" id="942150"/>
    <lineage>
        <taxon>Bacteria</taxon>
        <taxon>Bacillati</taxon>
        <taxon>Bacillota</taxon>
        <taxon>Bacilli</taxon>
        <taxon>Lactobacillales</taxon>
        <taxon>Lactobacillaceae</taxon>
        <taxon>Lactiplantibacillus</taxon>
    </lineage>
</organism>
<proteinExistence type="predicted"/>
<dbReference type="SMART" id="SM00530">
    <property type="entry name" value="HTH_XRE"/>
    <property type="match status" value="1"/>
</dbReference>
<dbReference type="STRING" id="942150.IV64_GL001239"/>
<dbReference type="SUPFAM" id="SSF47413">
    <property type="entry name" value="lambda repressor-like DNA-binding domains"/>
    <property type="match status" value="1"/>
</dbReference>
<dbReference type="Gene3D" id="1.10.260.40">
    <property type="entry name" value="lambda repressor-like DNA-binding domains"/>
    <property type="match status" value="1"/>
</dbReference>
<evidence type="ECO:0000313" key="3">
    <source>
        <dbReference type="Proteomes" id="UP000051783"/>
    </source>
</evidence>
<keyword evidence="3" id="KW-1185">Reference proteome</keyword>
<dbReference type="EMBL" id="JQCL01000098">
    <property type="protein sequence ID" value="KRO07785.1"/>
    <property type="molecule type" value="Genomic_DNA"/>
</dbReference>
<dbReference type="InterPro" id="IPR001387">
    <property type="entry name" value="Cro/C1-type_HTH"/>
</dbReference>
<reference evidence="2 3" key="1">
    <citation type="journal article" date="2015" name="Genome Announc.">
        <title>Expanding the biotechnology potential of lactobacilli through comparative genomics of 213 strains and associated genera.</title>
        <authorList>
            <person name="Sun Z."/>
            <person name="Harris H.M."/>
            <person name="McCann A."/>
            <person name="Guo C."/>
            <person name="Argimon S."/>
            <person name="Zhang W."/>
            <person name="Yang X."/>
            <person name="Jeffery I.B."/>
            <person name="Cooney J.C."/>
            <person name="Kagawa T.F."/>
            <person name="Liu W."/>
            <person name="Song Y."/>
            <person name="Salvetti E."/>
            <person name="Wrobel A."/>
            <person name="Rasinkangas P."/>
            <person name="Parkhill J."/>
            <person name="Rea M.C."/>
            <person name="O'Sullivan O."/>
            <person name="Ritari J."/>
            <person name="Douillard F.P."/>
            <person name="Paul Ross R."/>
            <person name="Yang R."/>
            <person name="Briner A.E."/>
            <person name="Felis G.E."/>
            <person name="de Vos W.M."/>
            <person name="Barrangou R."/>
            <person name="Klaenhammer T.R."/>
            <person name="Caufield P.W."/>
            <person name="Cui Y."/>
            <person name="Zhang H."/>
            <person name="O'Toole P.W."/>
        </authorList>
    </citation>
    <scope>NUCLEOTIDE SEQUENCE [LARGE SCALE GENOMIC DNA]</scope>
    <source>
        <strain evidence="2 3">LMG 26013</strain>
    </source>
</reference>
<dbReference type="PATRIC" id="fig|942150.3.peg.1276"/>
<dbReference type="OrthoDB" id="2055733at2"/>
<dbReference type="CDD" id="cd00093">
    <property type="entry name" value="HTH_XRE"/>
    <property type="match status" value="1"/>
</dbReference>
<evidence type="ECO:0000313" key="2">
    <source>
        <dbReference type="EMBL" id="KRO07785.1"/>
    </source>
</evidence>
<name>A0A0R2M1P2_9LACO</name>